<keyword evidence="2" id="KW-0812">Transmembrane</keyword>
<evidence type="ECO:0000256" key="2">
    <source>
        <dbReference type="SAM" id="Phobius"/>
    </source>
</evidence>
<dbReference type="Proteomes" id="UP001055712">
    <property type="component" value="Unassembled WGS sequence"/>
</dbReference>
<feature type="transmembrane region" description="Helical" evidence="2">
    <location>
        <begin position="502"/>
        <end position="521"/>
    </location>
</feature>
<feature type="compositionally biased region" description="Gly residues" evidence="1">
    <location>
        <begin position="33"/>
        <end position="43"/>
    </location>
</feature>
<feature type="compositionally biased region" description="Polar residues" evidence="1">
    <location>
        <begin position="1"/>
        <end position="16"/>
    </location>
</feature>
<feature type="region of interest" description="Disordered" evidence="1">
    <location>
        <begin position="170"/>
        <end position="193"/>
    </location>
</feature>
<feature type="transmembrane region" description="Helical" evidence="2">
    <location>
        <begin position="790"/>
        <end position="810"/>
    </location>
</feature>
<feature type="region of interest" description="Disordered" evidence="1">
    <location>
        <begin position="1222"/>
        <end position="1247"/>
    </location>
</feature>
<feature type="region of interest" description="Disordered" evidence="1">
    <location>
        <begin position="1"/>
        <end position="49"/>
    </location>
</feature>
<feature type="region of interest" description="Disordered" evidence="1">
    <location>
        <begin position="228"/>
        <end position="276"/>
    </location>
</feature>
<feature type="compositionally biased region" description="Pro residues" evidence="1">
    <location>
        <begin position="120"/>
        <end position="132"/>
    </location>
</feature>
<dbReference type="PROSITE" id="PS50244">
    <property type="entry name" value="S5A_REDUCTASE"/>
    <property type="match status" value="1"/>
</dbReference>
<keyword evidence="4" id="KW-1185">Reference proteome</keyword>
<proteinExistence type="predicted"/>
<sequence>MSNTHGRTGPTDSAQLHSAVEGAASGSTVAPTGWGGLGRFFGGGREDEDTVQQASLDLAAMDELRESSVVVRMAPPPMADAAPTPSLGAAAGTASSPLQQQLASRRYTAELQTTYRPVEQPLPPGLPPPPAASPLGDAFRRFSQQAATPLATPAGHPGSLSASQKLFGSTMFGDEEPSAPPQPPPERFSWFRSQQPAAPVAALPAAAAAAALPAIAAVEPLSHPLGGDSRLSGASGMSSGSFGDLPPPPSFRAPSAASMHRSVSPRLAGPSSSMRQVSKAACHARMPAPSDLQRLTAALRQRHLRQLRQQDRDQFGVPVASSARPFSLWASPQKIGEACTGLGVYFASLRQFIVAALLLSLVAIYPLANNAVNQKWSNAYRLEVDQAPRQSCNKGWDTSSWVTGTTAGSRCSSSTYSSSFDCPAACVWSAERLRTKPECAGLPRPTLPPGASAANATCLLHPPCSSGSSSGDPAAADGPCFCCDLQLDSSFQSTAAGTVPAAQLWVLFLGQLLFLSWVLFLTRAQLRAMHAADARVITASDYTAIVHGVPATVADAELRQWCSHYGAVVASYSIPDAGDAILVAQHLQMLLIKRAESDAWLTSSSCACCFWWFNLCALGATSRTRLLRQVDATSCKLRCYERQELRPTGTVLAVFEYAEHAANLVEDHHRPPARRALDATLCGATATAPRLASRRVRVRRAPEPSDVLWQHTACTGSAALTRRLASAALTLLIVAGGAGVQYGLAVAGETERKNKMSTLYRYDSEVDGYLDFSSWAAFTASALEVTKLNAISILSGLAVVLVNWLVTVAVRKLTVLERWHTRTAGERWALFKLSLAGVTNAFVVPLLAAHFAGSSSSWYSRGGLMESAFWMQVASALLPPVGVLCDVQEFFYFHIVSRSARTQAMLNRLLEPPPFLLAEQYAISLTKLGVAACWMPVLPISPYIALAGLFLAYWADKIVALRRAAHPGNMRGKLVSSAALLIRLLPLVQLLLMRFLYFTDEAAMVGVFWAGLAVWLLFAIAPIRLMLGLVPRRRSTVTGGLSYQETLGGGQRQGLDDHYQPQMPPCCSPAFQQHVAAAFEALPTPQPANETLLPRQRPALGGAATREPFRPDKQADRVIFRAAASLRASQHATLSVLTSVNGQQGAGGVSGPQQSQPNSSREQPSQPGSSRSRHEQSQPGSSRLVRGLSALVDSVAGGGFSWLWNAPNADDALFSYDWRNASEEAQPRSARSAGTTLTPYISPRPEP</sequence>
<dbReference type="PANTHER" id="PTHR13018">
    <property type="entry name" value="PROBABLE MEMBRANE PROTEIN DUF221-RELATED"/>
    <property type="match status" value="1"/>
</dbReference>
<dbReference type="AlphaFoldDB" id="A0A9D4YXH5"/>
<protein>
    <recommendedName>
        <fullName evidence="5">CSC1/OSCA1-like cytosolic domain-containing protein</fullName>
    </recommendedName>
</protein>
<feature type="region of interest" description="Disordered" evidence="1">
    <location>
        <begin position="1141"/>
        <end position="1184"/>
    </location>
</feature>
<feature type="region of interest" description="Disordered" evidence="1">
    <location>
        <begin position="117"/>
        <end position="136"/>
    </location>
</feature>
<dbReference type="EMBL" id="SIDB01000006">
    <property type="protein sequence ID" value="KAI3431597.1"/>
    <property type="molecule type" value="Genomic_DNA"/>
</dbReference>
<accession>A0A9D4YXH5</accession>
<evidence type="ECO:0000256" key="1">
    <source>
        <dbReference type="SAM" id="MobiDB-lite"/>
    </source>
</evidence>
<evidence type="ECO:0000313" key="4">
    <source>
        <dbReference type="Proteomes" id="UP001055712"/>
    </source>
</evidence>
<name>A0A9D4YXH5_CHLVU</name>
<dbReference type="GO" id="GO:0005886">
    <property type="term" value="C:plasma membrane"/>
    <property type="evidence" value="ECO:0007669"/>
    <property type="project" value="TreeGrafter"/>
</dbReference>
<dbReference type="PANTHER" id="PTHR13018:SF83">
    <property type="entry name" value="RRM DOMAIN-CONTAINING PROTEIN"/>
    <property type="match status" value="1"/>
</dbReference>
<reference evidence="3" key="1">
    <citation type="journal article" date="2019" name="Plant J.">
        <title>Chlorella vulgaris genome assembly and annotation reveals the molecular basis for metabolic acclimation to high light conditions.</title>
        <authorList>
            <person name="Cecchin M."/>
            <person name="Marcolungo L."/>
            <person name="Rossato M."/>
            <person name="Girolomoni L."/>
            <person name="Cosentino E."/>
            <person name="Cuine S."/>
            <person name="Li-Beisson Y."/>
            <person name="Delledonne M."/>
            <person name="Ballottari M."/>
        </authorList>
    </citation>
    <scope>NUCLEOTIDE SEQUENCE</scope>
    <source>
        <strain evidence="3">211/11P</strain>
    </source>
</reference>
<feature type="compositionally biased region" description="Polar residues" evidence="1">
    <location>
        <begin position="1151"/>
        <end position="1170"/>
    </location>
</feature>
<organism evidence="3 4">
    <name type="scientific">Chlorella vulgaris</name>
    <name type="common">Green alga</name>
    <dbReference type="NCBI Taxonomy" id="3077"/>
    <lineage>
        <taxon>Eukaryota</taxon>
        <taxon>Viridiplantae</taxon>
        <taxon>Chlorophyta</taxon>
        <taxon>core chlorophytes</taxon>
        <taxon>Trebouxiophyceae</taxon>
        <taxon>Chlorellales</taxon>
        <taxon>Chlorellaceae</taxon>
        <taxon>Chlorella clade</taxon>
        <taxon>Chlorella</taxon>
    </lineage>
</organism>
<feature type="transmembrane region" description="Helical" evidence="2">
    <location>
        <begin position="1003"/>
        <end position="1027"/>
    </location>
</feature>
<comment type="caution">
    <text evidence="3">The sequence shown here is derived from an EMBL/GenBank/DDBJ whole genome shotgun (WGS) entry which is preliminary data.</text>
</comment>
<feature type="transmembrane region" description="Helical" evidence="2">
    <location>
        <begin position="974"/>
        <end position="997"/>
    </location>
</feature>
<feature type="transmembrane region" description="Helical" evidence="2">
    <location>
        <begin position="830"/>
        <end position="849"/>
    </location>
</feature>
<gene>
    <name evidence="3" type="ORF">D9Q98_004647</name>
</gene>
<feature type="transmembrane region" description="Helical" evidence="2">
    <location>
        <begin position="727"/>
        <end position="747"/>
    </location>
</feature>
<feature type="region of interest" description="Disordered" evidence="1">
    <location>
        <begin position="75"/>
        <end position="100"/>
    </location>
</feature>
<keyword evidence="2" id="KW-1133">Transmembrane helix</keyword>
<feature type="compositionally biased region" description="Low complexity" evidence="1">
    <location>
        <begin position="229"/>
        <end position="243"/>
    </location>
</feature>
<dbReference type="OrthoDB" id="197892at2759"/>
<keyword evidence="2" id="KW-0472">Membrane</keyword>
<dbReference type="GO" id="GO:0005227">
    <property type="term" value="F:calcium-activated cation channel activity"/>
    <property type="evidence" value="ECO:0007669"/>
    <property type="project" value="InterPro"/>
</dbReference>
<dbReference type="InterPro" id="IPR045122">
    <property type="entry name" value="Csc1-like"/>
</dbReference>
<reference evidence="3" key="2">
    <citation type="submission" date="2020-11" db="EMBL/GenBank/DDBJ databases">
        <authorList>
            <person name="Cecchin M."/>
            <person name="Marcolungo L."/>
            <person name="Rossato M."/>
            <person name="Girolomoni L."/>
            <person name="Cosentino E."/>
            <person name="Cuine S."/>
            <person name="Li-Beisson Y."/>
            <person name="Delledonne M."/>
            <person name="Ballottari M."/>
        </authorList>
    </citation>
    <scope>NUCLEOTIDE SEQUENCE</scope>
    <source>
        <strain evidence="3">211/11P</strain>
        <tissue evidence="3">Whole cell</tissue>
    </source>
</reference>
<evidence type="ECO:0008006" key="5">
    <source>
        <dbReference type="Google" id="ProtNLM"/>
    </source>
</evidence>
<evidence type="ECO:0000313" key="3">
    <source>
        <dbReference type="EMBL" id="KAI3431597.1"/>
    </source>
</evidence>